<feature type="transmembrane region" description="Helical" evidence="10">
    <location>
        <begin position="59"/>
        <end position="78"/>
    </location>
</feature>
<comment type="subcellular location">
    <subcellularLocation>
        <location evidence="1 8">Membrane</location>
        <topology evidence="1 8">Multi-pass membrane protein</topology>
    </subcellularLocation>
</comment>
<evidence type="ECO:0000313" key="11">
    <source>
        <dbReference type="Proteomes" id="UP000087766"/>
    </source>
</evidence>
<proteinExistence type="inferred from homology"/>
<evidence type="ECO:0000256" key="5">
    <source>
        <dbReference type="ARBA" id="ARBA00022989"/>
    </source>
</evidence>
<feature type="transmembrane region" description="Helical" evidence="10">
    <location>
        <begin position="15"/>
        <end position="38"/>
    </location>
</feature>
<feature type="transmembrane region" description="Helical" evidence="10">
    <location>
        <begin position="420"/>
        <end position="445"/>
    </location>
</feature>
<keyword evidence="8" id="KW-0112">Calmodulin-binding</keyword>
<dbReference type="GO" id="GO:0005516">
    <property type="term" value="F:calmodulin binding"/>
    <property type="evidence" value="ECO:0007669"/>
    <property type="project" value="UniProtKB-KW"/>
</dbReference>
<evidence type="ECO:0000256" key="9">
    <source>
        <dbReference type="SAM" id="MobiDB-lite"/>
    </source>
</evidence>
<dbReference type="STRING" id="3916.A0A3Q0EUK1"/>
<comment type="function">
    <text evidence="8">May be involved in modulation of pathogen defense and leaf cell death.</text>
</comment>
<dbReference type="GO" id="GO:0006952">
    <property type="term" value="P:defense response"/>
    <property type="evidence" value="ECO:0007669"/>
    <property type="project" value="UniProtKB-KW"/>
</dbReference>
<reference evidence="12" key="2">
    <citation type="submission" date="2025-08" db="UniProtKB">
        <authorList>
            <consortium name="RefSeq"/>
        </authorList>
    </citation>
    <scope>IDENTIFICATION</scope>
    <source>
        <tissue evidence="12">Leaf</tissue>
    </source>
</reference>
<dbReference type="RefSeq" id="XP_022635410.1">
    <property type="nucleotide sequence ID" value="XM_022779689.1"/>
</dbReference>
<comment type="domain">
    <text evidence="8">The C-terminus contains a calmodulin-binding domain, which binds calmodulin in a calcium-dependent fashion.</text>
</comment>
<evidence type="ECO:0000256" key="4">
    <source>
        <dbReference type="ARBA" id="ARBA00022821"/>
    </source>
</evidence>
<keyword evidence="4 8" id="KW-0611">Plant defense</keyword>
<dbReference type="GO" id="GO:0016020">
    <property type="term" value="C:membrane"/>
    <property type="evidence" value="ECO:0007669"/>
    <property type="project" value="UniProtKB-SubCell"/>
</dbReference>
<dbReference type="AlphaFoldDB" id="A0A3Q0EUK1"/>
<accession>A0A3Q0EUK1</accession>
<feature type="transmembrane region" description="Helical" evidence="10">
    <location>
        <begin position="272"/>
        <end position="292"/>
    </location>
</feature>
<evidence type="ECO:0000256" key="10">
    <source>
        <dbReference type="SAM" id="Phobius"/>
    </source>
</evidence>
<evidence type="ECO:0000313" key="12">
    <source>
        <dbReference type="RefSeq" id="XP_022635410.1"/>
    </source>
</evidence>
<feature type="compositionally biased region" description="Polar residues" evidence="9">
    <location>
        <begin position="483"/>
        <end position="493"/>
    </location>
</feature>
<keyword evidence="7 8" id="KW-0568">Pathogenesis-related protein</keyword>
<sequence length="587" mass="68390">MAGSGGRNLDETPTWAVATVCFVLLSVSIIIEYIFNLIGKWLKQKHKRALYESLEKIKSELMLLGFISLLLTIGQGLISRICISENVAGTFHPCTYRREEKKYPPPLEDDYYHHNRHILAAEAGYDKCAAQGKVPFVSSGAIHQLHIFIFVLAVFHILYCILTLALGRAKMRRWKRWEVETKTAEYQYSHDPQRFRFARETSFGRRHLSFWTQHVVLVWIVCFFRQFVRSVPKVDYLTLRHGFMMAHLGPHSHQKFDFRKYIKRSLEEDFKVVVEISPPIWFITVFFLLFNTHGWYSYLWLPFAPLIIVLLVGMKLQVIITKMGQRIQERGEVVRGMPLVQPGDHLFWFNKPRLILYLINFVLFQNAFQLAFFSWAAVSPAKTKTMALSEFCSHFHLVFFYVFQLQFMMKSCFLSQKKEVVIRISMGIFVQFLCSYVTLPLYALVTQMGSTMKATIFNERVAMALRNWHHTAKKNVKEKRGLRSQSPLSTRPSTPKHPKSKANLLRRYHSEMATYPSSPIRFDFEAHLPYGIHSPPSSKVNAAATSSIDQNEMEMEVEMEIDMDQVSDLTQHHIDIQDKQGFSFDKR</sequence>
<protein>
    <recommendedName>
        <fullName evidence="8">MLO-like protein</fullName>
    </recommendedName>
</protein>
<feature type="region of interest" description="Disordered" evidence="9">
    <location>
        <begin position="476"/>
        <end position="502"/>
    </location>
</feature>
<dbReference type="Proteomes" id="UP000087766">
    <property type="component" value="Chromosome 4"/>
</dbReference>
<keyword evidence="6 8" id="KW-0472">Membrane</keyword>
<comment type="similarity">
    <text evidence="2 8">Belongs to the MLO family.</text>
</comment>
<dbReference type="GeneID" id="106758951"/>
<name>A0A3Q0EUK1_VIGRR</name>
<keyword evidence="5 8" id="KW-1133">Transmembrane helix</keyword>
<dbReference type="Pfam" id="PF03094">
    <property type="entry name" value="Mlo"/>
    <property type="match status" value="2"/>
</dbReference>
<dbReference type="PANTHER" id="PTHR31942">
    <property type="entry name" value="MLO-LIKE PROTEIN 1"/>
    <property type="match status" value="1"/>
</dbReference>
<feature type="transmembrane region" description="Helical" evidence="10">
    <location>
        <begin position="298"/>
        <end position="320"/>
    </location>
</feature>
<feature type="transmembrane region" description="Helical" evidence="10">
    <location>
        <begin position="387"/>
        <end position="408"/>
    </location>
</feature>
<dbReference type="InterPro" id="IPR004326">
    <property type="entry name" value="Mlo"/>
</dbReference>
<dbReference type="PANTHER" id="PTHR31942:SF124">
    <property type="entry name" value="MLO-LIKE PROTEIN"/>
    <property type="match status" value="1"/>
</dbReference>
<dbReference type="OrthoDB" id="1388414at2759"/>
<reference evidence="11" key="1">
    <citation type="journal article" date="2014" name="Nat. Commun.">
        <title>Genome sequence of mungbean and insights into evolution within Vigna species.</title>
        <authorList>
            <person name="Kang Y.J."/>
            <person name="Kim S.K."/>
            <person name="Kim M.Y."/>
            <person name="Lestari P."/>
            <person name="Kim K.H."/>
            <person name="Ha B.K."/>
            <person name="Jun T.H."/>
            <person name="Hwang W.J."/>
            <person name="Lee T."/>
            <person name="Lee J."/>
            <person name="Shim S."/>
            <person name="Yoon M.Y."/>
            <person name="Jang Y.E."/>
            <person name="Han K.S."/>
            <person name="Taeprayoon P."/>
            <person name="Yoon N."/>
            <person name="Somta P."/>
            <person name="Tanya P."/>
            <person name="Kim K.S."/>
            <person name="Gwag J.G."/>
            <person name="Moon J.K."/>
            <person name="Lee Y.H."/>
            <person name="Park B.S."/>
            <person name="Bombarely A."/>
            <person name="Doyle J.J."/>
            <person name="Jackson S.A."/>
            <person name="Schafleitner R."/>
            <person name="Srinives P."/>
            <person name="Varshney R.K."/>
            <person name="Lee S.H."/>
        </authorList>
    </citation>
    <scope>NUCLEOTIDE SEQUENCE [LARGE SCALE GENOMIC DNA]</scope>
    <source>
        <strain evidence="11">cv. VC1973A</strain>
    </source>
</reference>
<evidence type="ECO:0000256" key="1">
    <source>
        <dbReference type="ARBA" id="ARBA00004141"/>
    </source>
</evidence>
<feature type="transmembrane region" description="Helical" evidence="10">
    <location>
        <begin position="145"/>
        <end position="166"/>
    </location>
</feature>
<evidence type="ECO:0000256" key="8">
    <source>
        <dbReference type="RuleBase" id="RU280816"/>
    </source>
</evidence>
<organism evidence="11 12">
    <name type="scientific">Vigna radiata var. radiata</name>
    <name type="common">Mung bean</name>
    <name type="synonym">Phaseolus aureus</name>
    <dbReference type="NCBI Taxonomy" id="3916"/>
    <lineage>
        <taxon>Eukaryota</taxon>
        <taxon>Viridiplantae</taxon>
        <taxon>Streptophyta</taxon>
        <taxon>Embryophyta</taxon>
        <taxon>Tracheophyta</taxon>
        <taxon>Spermatophyta</taxon>
        <taxon>Magnoliopsida</taxon>
        <taxon>eudicotyledons</taxon>
        <taxon>Gunneridae</taxon>
        <taxon>Pentapetalae</taxon>
        <taxon>rosids</taxon>
        <taxon>fabids</taxon>
        <taxon>Fabales</taxon>
        <taxon>Fabaceae</taxon>
        <taxon>Papilionoideae</taxon>
        <taxon>50 kb inversion clade</taxon>
        <taxon>NPAAA clade</taxon>
        <taxon>indigoferoid/millettioid clade</taxon>
        <taxon>Phaseoleae</taxon>
        <taxon>Vigna</taxon>
    </lineage>
</organism>
<evidence type="ECO:0000256" key="3">
    <source>
        <dbReference type="ARBA" id="ARBA00022692"/>
    </source>
</evidence>
<evidence type="ECO:0000256" key="7">
    <source>
        <dbReference type="ARBA" id="ARBA00023265"/>
    </source>
</evidence>
<gene>
    <name evidence="12" type="primary">LOC106758951</name>
    <name evidence="8" type="synonym">MLO</name>
</gene>
<keyword evidence="11" id="KW-1185">Reference proteome</keyword>
<keyword evidence="3 8" id="KW-0812">Transmembrane</keyword>
<feature type="transmembrane region" description="Helical" evidence="10">
    <location>
        <begin position="354"/>
        <end position="375"/>
    </location>
</feature>
<evidence type="ECO:0000256" key="2">
    <source>
        <dbReference type="ARBA" id="ARBA00006574"/>
    </source>
</evidence>
<evidence type="ECO:0000256" key="6">
    <source>
        <dbReference type="ARBA" id="ARBA00023136"/>
    </source>
</evidence>